<reference evidence="2 3" key="1">
    <citation type="journal article" date="2005" name="PLoS Biol.">
        <title>The genomes of Oryza sativa: a history of duplications.</title>
        <authorList>
            <person name="Yu J."/>
            <person name="Wang J."/>
            <person name="Lin W."/>
            <person name="Li S."/>
            <person name="Li H."/>
            <person name="Zhou J."/>
            <person name="Ni P."/>
            <person name="Dong W."/>
            <person name="Hu S."/>
            <person name="Zeng C."/>
            <person name="Zhang J."/>
            <person name="Zhang Y."/>
            <person name="Li R."/>
            <person name="Xu Z."/>
            <person name="Li S."/>
            <person name="Li X."/>
            <person name="Zheng H."/>
            <person name="Cong L."/>
            <person name="Lin L."/>
            <person name="Yin J."/>
            <person name="Geng J."/>
            <person name="Li G."/>
            <person name="Shi J."/>
            <person name="Liu J."/>
            <person name="Lv H."/>
            <person name="Li J."/>
            <person name="Wang J."/>
            <person name="Deng Y."/>
            <person name="Ran L."/>
            <person name="Shi X."/>
            <person name="Wang X."/>
            <person name="Wu Q."/>
            <person name="Li C."/>
            <person name="Ren X."/>
            <person name="Wang J."/>
            <person name="Wang X."/>
            <person name="Li D."/>
            <person name="Liu D."/>
            <person name="Zhang X."/>
            <person name="Ji Z."/>
            <person name="Zhao W."/>
            <person name="Sun Y."/>
            <person name="Zhang Z."/>
            <person name="Bao J."/>
            <person name="Han Y."/>
            <person name="Dong L."/>
            <person name="Ji J."/>
            <person name="Chen P."/>
            <person name="Wu S."/>
            <person name="Liu J."/>
            <person name="Xiao Y."/>
            <person name="Bu D."/>
            <person name="Tan J."/>
            <person name="Yang L."/>
            <person name="Ye C."/>
            <person name="Zhang J."/>
            <person name="Xu J."/>
            <person name="Zhou Y."/>
            <person name="Yu Y."/>
            <person name="Zhang B."/>
            <person name="Zhuang S."/>
            <person name="Wei H."/>
            <person name="Liu B."/>
            <person name="Lei M."/>
            <person name="Yu H."/>
            <person name="Li Y."/>
            <person name="Xu H."/>
            <person name="Wei S."/>
            <person name="He X."/>
            <person name="Fang L."/>
            <person name="Zhang Z."/>
            <person name="Zhang Y."/>
            <person name="Huang X."/>
            <person name="Su Z."/>
            <person name="Tong W."/>
            <person name="Li J."/>
            <person name="Tong Z."/>
            <person name="Li S."/>
            <person name="Ye J."/>
            <person name="Wang L."/>
            <person name="Fang L."/>
            <person name="Lei T."/>
            <person name="Chen C."/>
            <person name="Chen H."/>
            <person name="Xu Z."/>
            <person name="Li H."/>
            <person name="Huang H."/>
            <person name="Zhang F."/>
            <person name="Xu H."/>
            <person name="Li N."/>
            <person name="Zhao C."/>
            <person name="Li S."/>
            <person name="Dong L."/>
            <person name="Huang Y."/>
            <person name="Li L."/>
            <person name="Xi Y."/>
            <person name="Qi Q."/>
            <person name="Li W."/>
            <person name="Zhang B."/>
            <person name="Hu W."/>
            <person name="Zhang Y."/>
            <person name="Tian X."/>
            <person name="Jiao Y."/>
            <person name="Liang X."/>
            <person name="Jin J."/>
            <person name="Gao L."/>
            <person name="Zheng W."/>
            <person name="Hao B."/>
            <person name="Liu S."/>
            <person name="Wang W."/>
            <person name="Yuan L."/>
            <person name="Cao M."/>
            <person name="McDermott J."/>
            <person name="Samudrala R."/>
            <person name="Wang J."/>
            <person name="Wong G.K."/>
            <person name="Yang H."/>
        </authorList>
    </citation>
    <scope>NUCLEOTIDE SEQUENCE [LARGE SCALE GENOMIC DNA]</scope>
    <source>
        <strain evidence="3">cv. 93-11</strain>
    </source>
</reference>
<evidence type="ECO:0000313" key="3">
    <source>
        <dbReference type="Proteomes" id="UP000007015"/>
    </source>
</evidence>
<evidence type="ECO:0008006" key="4">
    <source>
        <dbReference type="Google" id="ProtNLM"/>
    </source>
</evidence>
<keyword evidence="1" id="KW-0812">Transmembrane</keyword>
<keyword evidence="3" id="KW-1185">Reference proteome</keyword>
<organism evidence="2 3">
    <name type="scientific">Oryza sativa subsp. indica</name>
    <name type="common">Rice</name>
    <dbReference type="NCBI Taxonomy" id="39946"/>
    <lineage>
        <taxon>Eukaryota</taxon>
        <taxon>Viridiplantae</taxon>
        <taxon>Streptophyta</taxon>
        <taxon>Embryophyta</taxon>
        <taxon>Tracheophyta</taxon>
        <taxon>Spermatophyta</taxon>
        <taxon>Magnoliopsida</taxon>
        <taxon>Liliopsida</taxon>
        <taxon>Poales</taxon>
        <taxon>Poaceae</taxon>
        <taxon>BOP clade</taxon>
        <taxon>Oryzoideae</taxon>
        <taxon>Oryzeae</taxon>
        <taxon>Oryzinae</taxon>
        <taxon>Oryza</taxon>
        <taxon>Oryza sativa</taxon>
    </lineage>
</organism>
<evidence type="ECO:0000313" key="2">
    <source>
        <dbReference type="EMBL" id="EAY94116.1"/>
    </source>
</evidence>
<dbReference type="AlphaFoldDB" id="A2XTF6"/>
<evidence type="ECO:0000256" key="1">
    <source>
        <dbReference type="SAM" id="Phobius"/>
    </source>
</evidence>
<sequence>MGSESGRPVAAMVSLQLLFSALQVFIKLALNDGMDARVLVAYRFMFAATFLCPIAFLRERDPTRFSGRFLHHEETTASNHEGGAATILVRVVWWRADANRLLYSPALVNCPMYNHGIGRLYRHNSRHITNRTEPSHSSAPKLRSSRHLYFAAAVNTLLPSHGQRMKEAAEAAAAE</sequence>
<gene>
    <name evidence="2" type="ORF">OsI_15888</name>
</gene>
<accession>A2XTF6</accession>
<protein>
    <recommendedName>
        <fullName evidence="4">WAT1-related protein</fullName>
    </recommendedName>
</protein>
<dbReference type="HOGENOM" id="CLU_1535014_0_0_1"/>
<dbReference type="STRING" id="39946.A2XTF6"/>
<keyword evidence="1" id="KW-0472">Membrane</keyword>
<dbReference type="EMBL" id="CM000129">
    <property type="protein sequence ID" value="EAY94116.1"/>
    <property type="molecule type" value="Genomic_DNA"/>
</dbReference>
<dbReference type="Gramene" id="BGIOSGA016411-TA">
    <property type="protein sequence ID" value="BGIOSGA016411-PA"/>
    <property type="gene ID" value="BGIOSGA016411"/>
</dbReference>
<dbReference type="Proteomes" id="UP000007015">
    <property type="component" value="Chromosome 4"/>
</dbReference>
<proteinExistence type="predicted"/>
<keyword evidence="1" id="KW-1133">Transmembrane helix</keyword>
<feature type="transmembrane region" description="Helical" evidence="1">
    <location>
        <begin position="9"/>
        <end position="30"/>
    </location>
</feature>
<feature type="transmembrane region" description="Helical" evidence="1">
    <location>
        <begin position="36"/>
        <end position="57"/>
    </location>
</feature>
<name>A2XTF6_ORYSI</name>